<name>A0A9X0YNT9_9BACI</name>
<comment type="caution">
    <text evidence="5">The sequence shown here is derived from an EMBL/GenBank/DDBJ whole genome shotgun (WGS) entry which is preliminary data.</text>
</comment>
<dbReference type="OrthoDB" id="9798651at2"/>
<dbReference type="InterPro" id="IPR037171">
    <property type="entry name" value="NagB/RpiA_transferase-like"/>
</dbReference>
<accession>A0A9X0YNT9</accession>
<gene>
    <name evidence="5" type="ORF">J2Z64_000205</name>
</gene>
<dbReference type="Gene3D" id="1.10.10.10">
    <property type="entry name" value="Winged helix-like DNA-binding domain superfamily/Winged helix DNA-binding domain"/>
    <property type="match status" value="1"/>
</dbReference>
<dbReference type="PRINTS" id="PR00037">
    <property type="entry name" value="HTHLACR"/>
</dbReference>
<dbReference type="GO" id="GO:0003700">
    <property type="term" value="F:DNA-binding transcription factor activity"/>
    <property type="evidence" value="ECO:0007669"/>
    <property type="project" value="InterPro"/>
</dbReference>
<evidence type="ECO:0000313" key="5">
    <source>
        <dbReference type="EMBL" id="MBP2075994.1"/>
    </source>
</evidence>
<dbReference type="RefSeq" id="WP_149474947.1">
    <property type="nucleotide sequence ID" value="NZ_JAGGMB010000001.1"/>
</dbReference>
<keyword evidence="3" id="KW-0804">Transcription</keyword>
<dbReference type="InterPro" id="IPR050313">
    <property type="entry name" value="Carb_Metab_HTH_regulators"/>
</dbReference>
<dbReference type="Proteomes" id="UP001138793">
    <property type="component" value="Unassembled WGS sequence"/>
</dbReference>
<evidence type="ECO:0000256" key="1">
    <source>
        <dbReference type="ARBA" id="ARBA00023015"/>
    </source>
</evidence>
<dbReference type="SUPFAM" id="SSF100950">
    <property type="entry name" value="NagB/RpiA/CoA transferase-like"/>
    <property type="match status" value="1"/>
</dbReference>
<dbReference type="PANTHER" id="PTHR30363">
    <property type="entry name" value="HTH-TYPE TRANSCRIPTIONAL REGULATOR SRLR-RELATED"/>
    <property type="match status" value="1"/>
</dbReference>
<dbReference type="Gene3D" id="3.40.50.1360">
    <property type="match status" value="1"/>
</dbReference>
<sequence>MLKTKRLDKIQEYINERGTVSLDELVEKFNVSKNTIRRDVQDLIEVGDFKKVYGGVAVDKPSSTVPFLDRQIRNFKEKQKIGQAAAEFVEDGDIIFIDSGTTTVEMVEFIKDKELTIITNNVDFIVKALPYDNLNIFSTGGMLERKTNSFTSADNDEIIHSYNIRKAFLASTGLSIKSGVTNSLPLESGLKRSVVQRSAESFLLVDQSKFGKVALTTYCNLDDIDYLVTDAIPDKYQEYANDNEIKVVLTKSEL</sequence>
<dbReference type="InterPro" id="IPR036388">
    <property type="entry name" value="WH-like_DNA-bd_sf"/>
</dbReference>
<dbReference type="EMBL" id="JAGGMB010000001">
    <property type="protein sequence ID" value="MBP2075994.1"/>
    <property type="molecule type" value="Genomic_DNA"/>
</dbReference>
<dbReference type="SMART" id="SM01134">
    <property type="entry name" value="DeoRC"/>
    <property type="match status" value="1"/>
</dbReference>
<dbReference type="InterPro" id="IPR018356">
    <property type="entry name" value="Tscrpt_reg_HTH_DeoR_CS"/>
</dbReference>
<dbReference type="InterPro" id="IPR001034">
    <property type="entry name" value="DeoR_HTH"/>
</dbReference>
<dbReference type="Pfam" id="PF00455">
    <property type="entry name" value="DeoRC"/>
    <property type="match status" value="1"/>
</dbReference>
<organism evidence="5 6">
    <name type="scientific">Oceanobacillus polygoni</name>
    <dbReference type="NCBI Taxonomy" id="1235259"/>
    <lineage>
        <taxon>Bacteria</taxon>
        <taxon>Bacillati</taxon>
        <taxon>Bacillota</taxon>
        <taxon>Bacilli</taxon>
        <taxon>Bacillales</taxon>
        <taxon>Bacillaceae</taxon>
        <taxon>Oceanobacillus</taxon>
    </lineage>
</organism>
<evidence type="ECO:0000313" key="6">
    <source>
        <dbReference type="Proteomes" id="UP001138793"/>
    </source>
</evidence>
<dbReference type="PANTHER" id="PTHR30363:SF60">
    <property type="entry name" value="HTH-TYPE TRANSCRIPTIONAL REGULATOR IOLR"/>
    <property type="match status" value="1"/>
</dbReference>
<dbReference type="SMART" id="SM00420">
    <property type="entry name" value="HTH_DEOR"/>
    <property type="match status" value="1"/>
</dbReference>
<dbReference type="SUPFAM" id="SSF46785">
    <property type="entry name" value="Winged helix' DNA-binding domain"/>
    <property type="match status" value="1"/>
</dbReference>
<dbReference type="PROSITE" id="PS00894">
    <property type="entry name" value="HTH_DEOR_1"/>
    <property type="match status" value="1"/>
</dbReference>
<evidence type="ECO:0000259" key="4">
    <source>
        <dbReference type="PROSITE" id="PS51000"/>
    </source>
</evidence>
<dbReference type="GO" id="GO:0003677">
    <property type="term" value="F:DNA binding"/>
    <property type="evidence" value="ECO:0007669"/>
    <property type="project" value="UniProtKB-KW"/>
</dbReference>
<dbReference type="AlphaFoldDB" id="A0A9X0YNT9"/>
<dbReference type="Pfam" id="PF08220">
    <property type="entry name" value="HTH_DeoR"/>
    <property type="match status" value="1"/>
</dbReference>
<keyword evidence="1" id="KW-0805">Transcription regulation</keyword>
<evidence type="ECO:0000256" key="3">
    <source>
        <dbReference type="ARBA" id="ARBA00023163"/>
    </source>
</evidence>
<protein>
    <submittedName>
        <fullName evidence="5">DeoR family myo-inositol catabolism operon transcriptional repressor</fullName>
    </submittedName>
</protein>
<keyword evidence="6" id="KW-1185">Reference proteome</keyword>
<evidence type="ECO:0000256" key="2">
    <source>
        <dbReference type="ARBA" id="ARBA00023125"/>
    </source>
</evidence>
<feature type="domain" description="HTH deoR-type" evidence="4">
    <location>
        <begin position="3"/>
        <end position="58"/>
    </location>
</feature>
<keyword evidence="2" id="KW-0238">DNA-binding</keyword>
<dbReference type="PROSITE" id="PS51000">
    <property type="entry name" value="HTH_DEOR_2"/>
    <property type="match status" value="1"/>
</dbReference>
<proteinExistence type="predicted"/>
<reference evidence="5" key="1">
    <citation type="submission" date="2021-03" db="EMBL/GenBank/DDBJ databases">
        <title>Genomic Encyclopedia of Type Strains, Phase IV (KMG-IV): sequencing the most valuable type-strain genomes for metagenomic binning, comparative biology and taxonomic classification.</title>
        <authorList>
            <person name="Goeker M."/>
        </authorList>
    </citation>
    <scope>NUCLEOTIDE SEQUENCE</scope>
    <source>
        <strain evidence="5">DSM 107338</strain>
    </source>
</reference>
<dbReference type="InterPro" id="IPR014036">
    <property type="entry name" value="DeoR-like_C"/>
</dbReference>
<dbReference type="InterPro" id="IPR036390">
    <property type="entry name" value="WH_DNA-bd_sf"/>
</dbReference>